<dbReference type="InterPro" id="IPR036640">
    <property type="entry name" value="ABC1_TM_sf"/>
</dbReference>
<protein>
    <submittedName>
        <fullName evidence="20">ABC transporter, ATP-binding protein/permease</fullName>
        <ecNumber evidence="20">3.4.22.-</ecNumber>
    </submittedName>
    <submittedName>
        <fullName evidence="19">Peptide cleavage/export ABC transporter</fullName>
    </submittedName>
</protein>
<keyword evidence="9 20" id="KW-0067">ATP-binding</keyword>
<keyword evidence="14" id="KW-0080">Bacteriocin transport</keyword>
<gene>
    <name evidence="20" type="primary">lagD_3</name>
    <name evidence="20" type="ORF">NCTC12360_02961</name>
    <name evidence="19" type="ORF">P7E30_14595</name>
</gene>
<dbReference type="InterPro" id="IPR003593">
    <property type="entry name" value="AAA+_ATPase"/>
</dbReference>
<keyword evidence="10" id="KW-0653">Protein transport</keyword>
<sequence length="717" mass="81250">MRFKKCHYRSQVDMKDCGVATLAMILEYYGSYYSLATLREMAKTTQDGTTALGLVKVAEALHFNTQAIQADMSLFDVENLSFPFIAHVIKNETLLHYYTVIGCDKKNIHIADPDSSVRITKMSRKQFEKEWTGVTLFFTPSNCYKPYNEKKVGLWSFVPVLKKQKLLISQIIGATLFITFINISGSYYLQAIIDNYIPNQMFHVLGIISIGLIIGYTIQQLVSYVQSQLLMILGQRLSIEIILSYIKHVLYLPLSFFSTRRTGEIVSRFTDANAIIEALASTVLSVFLDVSVAIIVAVILCLQHPLLFLISILSLPIYTLIVFLFMKPFERMNQEVMETNAKLSSSIIEDINGIETLKALSSEDTSYQKIDKEFTVHLKKSFTYYRSENIQKAIKTLLHLLLNVFVLWTGSKLVMSNQMTLGQLITFNTMLVYFTNPLENIVNLQTKLQKAHVANARLNEVYQIKSEFLSQQPMIDFKEWKETITFTEVSFRYGYGAEVLSKIDFTIQKGSKVAFVGISGSGKTTLAKLLVNFYEPTHGEITLDHINLKKIDKKSLRHLITYLPQQPYIFNGTILENLLLGAPKDTTQNDIIEVLNFVELNTDISRLPMQLQTELTSDGTELSGGQKQRIALARALLTKSPILILDEATSSLDVLTEKKIIDNLLALDKTIIFIAHRLTIAERADRIIVLDKGQLIEDGPHETLLKKGAFYTHLINS</sequence>
<evidence type="ECO:0000256" key="1">
    <source>
        <dbReference type="ARBA" id="ARBA00004651"/>
    </source>
</evidence>
<name>A0A376H284_ENTGA</name>
<keyword evidence="13 15" id="KW-0472">Membrane</keyword>
<evidence type="ECO:0000256" key="5">
    <source>
        <dbReference type="ARBA" id="ARBA00022692"/>
    </source>
</evidence>
<dbReference type="SUPFAM" id="SSF52540">
    <property type="entry name" value="P-loop containing nucleoside triphosphate hydrolases"/>
    <property type="match status" value="1"/>
</dbReference>
<dbReference type="InterPro" id="IPR039421">
    <property type="entry name" value="Type_1_exporter"/>
</dbReference>
<dbReference type="PROSITE" id="PS50929">
    <property type="entry name" value="ABC_TM1F"/>
    <property type="match status" value="1"/>
</dbReference>
<evidence type="ECO:0000256" key="3">
    <source>
        <dbReference type="ARBA" id="ARBA00022475"/>
    </source>
</evidence>
<evidence type="ECO:0000256" key="2">
    <source>
        <dbReference type="ARBA" id="ARBA00022448"/>
    </source>
</evidence>
<dbReference type="CDD" id="cd18570">
    <property type="entry name" value="ABC_6TM_PCAT1_LagD_like"/>
    <property type="match status" value="1"/>
</dbReference>
<organism evidence="20 21">
    <name type="scientific">Enterococcus gallinarum</name>
    <dbReference type="NCBI Taxonomy" id="1353"/>
    <lineage>
        <taxon>Bacteria</taxon>
        <taxon>Bacillati</taxon>
        <taxon>Bacillota</taxon>
        <taxon>Bacilli</taxon>
        <taxon>Lactobacillales</taxon>
        <taxon>Enterococcaceae</taxon>
        <taxon>Enterococcus</taxon>
    </lineage>
</organism>
<evidence type="ECO:0000256" key="7">
    <source>
        <dbReference type="ARBA" id="ARBA00022801"/>
    </source>
</evidence>
<dbReference type="SUPFAM" id="SSF90123">
    <property type="entry name" value="ABC transporter transmembrane region"/>
    <property type="match status" value="1"/>
</dbReference>
<reference evidence="19" key="2">
    <citation type="submission" date="2023-03" db="EMBL/GenBank/DDBJ databases">
        <authorList>
            <person name="Shen W."/>
            <person name="Cai J."/>
        </authorList>
    </citation>
    <scope>NUCLEOTIDE SEQUENCE</scope>
    <source>
        <strain evidence="19">K69-2</strain>
    </source>
</reference>
<dbReference type="GO" id="GO:0008234">
    <property type="term" value="F:cysteine-type peptidase activity"/>
    <property type="evidence" value="ECO:0007669"/>
    <property type="project" value="UniProtKB-KW"/>
</dbReference>
<keyword evidence="3" id="KW-1003">Cell membrane</keyword>
<dbReference type="Proteomes" id="UP001183682">
    <property type="component" value="Unassembled WGS sequence"/>
</dbReference>
<evidence type="ECO:0000259" key="18">
    <source>
        <dbReference type="PROSITE" id="PS50990"/>
    </source>
</evidence>
<dbReference type="NCBIfam" id="TIGR01193">
    <property type="entry name" value="bacteriocin_ABC"/>
    <property type="match status" value="1"/>
</dbReference>
<dbReference type="RefSeq" id="WP_010817843.1">
    <property type="nucleotide sequence ID" value="NZ_JARPZN010000014.1"/>
</dbReference>
<dbReference type="GO" id="GO:0034040">
    <property type="term" value="F:ATPase-coupled lipid transmembrane transporter activity"/>
    <property type="evidence" value="ECO:0007669"/>
    <property type="project" value="TreeGrafter"/>
</dbReference>
<keyword evidence="11" id="KW-1278">Translocase</keyword>
<keyword evidence="21" id="KW-1185">Reference proteome</keyword>
<dbReference type="Gene3D" id="3.40.50.300">
    <property type="entry name" value="P-loop containing nucleotide triphosphate hydrolases"/>
    <property type="match status" value="1"/>
</dbReference>
<reference evidence="20 21" key="1">
    <citation type="submission" date="2018-06" db="EMBL/GenBank/DDBJ databases">
        <authorList>
            <consortium name="Pathogen Informatics"/>
            <person name="Doyle S."/>
        </authorList>
    </citation>
    <scope>NUCLEOTIDE SEQUENCE [LARGE SCALE GENOMIC DNA]</scope>
    <source>
        <strain evidence="20 21">NCTC12360</strain>
    </source>
</reference>
<keyword evidence="8" id="KW-0788">Thiol protease</keyword>
<feature type="domain" description="ABC transporter" evidence="16">
    <location>
        <begin position="484"/>
        <end position="717"/>
    </location>
</feature>
<dbReference type="Proteomes" id="UP000254807">
    <property type="component" value="Unassembled WGS sequence"/>
</dbReference>
<dbReference type="GO" id="GO:0015031">
    <property type="term" value="P:protein transport"/>
    <property type="evidence" value="ECO:0007669"/>
    <property type="project" value="UniProtKB-KW"/>
</dbReference>
<dbReference type="PROSITE" id="PS00211">
    <property type="entry name" value="ABC_TRANSPORTER_1"/>
    <property type="match status" value="1"/>
</dbReference>
<dbReference type="GO" id="GO:0016887">
    <property type="term" value="F:ATP hydrolysis activity"/>
    <property type="evidence" value="ECO:0007669"/>
    <property type="project" value="InterPro"/>
</dbReference>
<evidence type="ECO:0000256" key="14">
    <source>
        <dbReference type="ARBA" id="ARBA00043264"/>
    </source>
</evidence>
<dbReference type="Gene3D" id="3.90.70.10">
    <property type="entry name" value="Cysteine proteinases"/>
    <property type="match status" value="1"/>
</dbReference>
<dbReference type="GO" id="GO:0005886">
    <property type="term" value="C:plasma membrane"/>
    <property type="evidence" value="ECO:0007669"/>
    <property type="project" value="UniProtKB-SubCell"/>
</dbReference>
<dbReference type="Pfam" id="PF00005">
    <property type="entry name" value="ABC_tran"/>
    <property type="match status" value="1"/>
</dbReference>
<dbReference type="Gene3D" id="1.20.1560.10">
    <property type="entry name" value="ABC transporter type 1, transmembrane domain"/>
    <property type="match status" value="1"/>
</dbReference>
<evidence type="ECO:0000256" key="11">
    <source>
        <dbReference type="ARBA" id="ARBA00022967"/>
    </source>
</evidence>
<evidence type="ECO:0000256" key="6">
    <source>
        <dbReference type="ARBA" id="ARBA00022741"/>
    </source>
</evidence>
<evidence type="ECO:0000256" key="12">
    <source>
        <dbReference type="ARBA" id="ARBA00022989"/>
    </source>
</evidence>
<proteinExistence type="predicted"/>
<feature type="transmembrane region" description="Helical" evidence="15">
    <location>
        <begin position="278"/>
        <end position="300"/>
    </location>
</feature>
<dbReference type="EMBL" id="JARPZN010000014">
    <property type="protein sequence ID" value="MDT2691402.1"/>
    <property type="molecule type" value="Genomic_DNA"/>
</dbReference>
<dbReference type="InterPro" id="IPR005074">
    <property type="entry name" value="Peptidase_C39"/>
</dbReference>
<dbReference type="Pfam" id="PF00664">
    <property type="entry name" value="ABC_membrane"/>
    <property type="match status" value="1"/>
</dbReference>
<feature type="transmembrane region" description="Helical" evidence="15">
    <location>
        <begin position="201"/>
        <end position="218"/>
    </location>
</feature>
<feature type="domain" description="ABC transmembrane type-1" evidence="17">
    <location>
        <begin position="171"/>
        <end position="450"/>
    </location>
</feature>
<evidence type="ECO:0000259" key="16">
    <source>
        <dbReference type="PROSITE" id="PS50893"/>
    </source>
</evidence>
<dbReference type="InterPro" id="IPR017871">
    <property type="entry name" value="ABC_transporter-like_CS"/>
</dbReference>
<feature type="transmembrane region" description="Helical" evidence="15">
    <location>
        <begin position="238"/>
        <end position="257"/>
    </location>
</feature>
<evidence type="ECO:0000256" key="9">
    <source>
        <dbReference type="ARBA" id="ARBA00022840"/>
    </source>
</evidence>
<keyword evidence="7 20" id="KW-0378">Hydrolase</keyword>
<keyword evidence="4" id="KW-0645">Protease</keyword>
<evidence type="ECO:0000256" key="4">
    <source>
        <dbReference type="ARBA" id="ARBA00022670"/>
    </source>
</evidence>
<keyword evidence="6" id="KW-0547">Nucleotide-binding</keyword>
<dbReference type="InterPro" id="IPR005897">
    <property type="entry name" value="Pept_C39_ABC_bacteriocin"/>
</dbReference>
<dbReference type="InterPro" id="IPR027417">
    <property type="entry name" value="P-loop_NTPase"/>
</dbReference>
<evidence type="ECO:0000259" key="17">
    <source>
        <dbReference type="PROSITE" id="PS50929"/>
    </source>
</evidence>
<keyword evidence="5 15" id="KW-0812">Transmembrane</keyword>
<dbReference type="EMBL" id="UFYW01000001">
    <property type="protein sequence ID" value="STD84423.1"/>
    <property type="molecule type" value="Genomic_DNA"/>
</dbReference>
<evidence type="ECO:0000313" key="21">
    <source>
        <dbReference type="Proteomes" id="UP000254807"/>
    </source>
</evidence>
<evidence type="ECO:0000313" key="20">
    <source>
        <dbReference type="EMBL" id="STD84423.1"/>
    </source>
</evidence>
<dbReference type="FunFam" id="3.40.50.300:FF:000299">
    <property type="entry name" value="ABC transporter ATP-binding protein/permease"/>
    <property type="match status" value="1"/>
</dbReference>
<dbReference type="GO" id="GO:0006508">
    <property type="term" value="P:proteolysis"/>
    <property type="evidence" value="ECO:0007669"/>
    <property type="project" value="UniProtKB-KW"/>
</dbReference>
<evidence type="ECO:0000256" key="10">
    <source>
        <dbReference type="ARBA" id="ARBA00022927"/>
    </source>
</evidence>
<dbReference type="OrthoDB" id="9762778at2"/>
<dbReference type="PANTHER" id="PTHR24221:SF654">
    <property type="entry name" value="ATP-BINDING CASSETTE SUB-FAMILY B MEMBER 6"/>
    <property type="match status" value="1"/>
</dbReference>
<dbReference type="EC" id="3.4.22.-" evidence="20"/>
<keyword evidence="12 15" id="KW-1133">Transmembrane helix</keyword>
<dbReference type="PROSITE" id="PS50893">
    <property type="entry name" value="ABC_TRANSPORTER_2"/>
    <property type="match status" value="1"/>
</dbReference>
<comment type="subcellular location">
    <subcellularLocation>
        <location evidence="1">Cell membrane</location>
        <topology evidence="1">Multi-pass membrane protein</topology>
    </subcellularLocation>
</comment>
<dbReference type="PANTHER" id="PTHR24221">
    <property type="entry name" value="ATP-BINDING CASSETTE SUB-FAMILY B"/>
    <property type="match status" value="1"/>
</dbReference>
<accession>A0A376H284</accession>
<dbReference type="Pfam" id="PF03412">
    <property type="entry name" value="Peptidase_C39"/>
    <property type="match status" value="1"/>
</dbReference>
<evidence type="ECO:0000256" key="13">
    <source>
        <dbReference type="ARBA" id="ARBA00023136"/>
    </source>
</evidence>
<keyword evidence="2" id="KW-0813">Transport</keyword>
<feature type="transmembrane region" description="Helical" evidence="15">
    <location>
        <begin position="306"/>
        <end position="326"/>
    </location>
</feature>
<dbReference type="PROSITE" id="PS50990">
    <property type="entry name" value="PEPTIDASE_C39"/>
    <property type="match status" value="1"/>
</dbReference>
<evidence type="ECO:0000313" key="19">
    <source>
        <dbReference type="EMBL" id="MDT2691402.1"/>
    </source>
</evidence>
<dbReference type="CDD" id="cd03228">
    <property type="entry name" value="ABCC_MRP_Like"/>
    <property type="match status" value="1"/>
</dbReference>
<dbReference type="GO" id="GO:0043214">
    <property type="term" value="F:ABC-type bacteriocin transporter activity"/>
    <property type="evidence" value="ECO:0007669"/>
    <property type="project" value="InterPro"/>
</dbReference>
<dbReference type="SMART" id="SM00382">
    <property type="entry name" value="AAA"/>
    <property type="match status" value="1"/>
</dbReference>
<dbReference type="InterPro" id="IPR011527">
    <property type="entry name" value="ABC1_TM_dom"/>
</dbReference>
<evidence type="ECO:0000256" key="15">
    <source>
        <dbReference type="SAM" id="Phobius"/>
    </source>
</evidence>
<dbReference type="AlphaFoldDB" id="A0A376H284"/>
<feature type="domain" description="Peptidase C39" evidence="18">
    <location>
        <begin position="11"/>
        <end position="138"/>
    </location>
</feature>
<feature type="transmembrane region" description="Helical" evidence="15">
    <location>
        <begin position="167"/>
        <end position="189"/>
    </location>
</feature>
<dbReference type="GO" id="GO:0005524">
    <property type="term" value="F:ATP binding"/>
    <property type="evidence" value="ECO:0007669"/>
    <property type="project" value="UniProtKB-KW"/>
</dbReference>
<dbReference type="CDD" id="cd02418">
    <property type="entry name" value="Peptidase_C39B"/>
    <property type="match status" value="1"/>
</dbReference>
<dbReference type="InterPro" id="IPR003439">
    <property type="entry name" value="ABC_transporter-like_ATP-bd"/>
</dbReference>
<evidence type="ECO:0000256" key="8">
    <source>
        <dbReference type="ARBA" id="ARBA00022807"/>
    </source>
</evidence>